<name>A0ABT1A7H2_9PSEU</name>
<dbReference type="PROSITE" id="PS51755">
    <property type="entry name" value="OMPR_PHOB"/>
    <property type="match status" value="1"/>
</dbReference>
<dbReference type="SUPFAM" id="SSF46894">
    <property type="entry name" value="C-terminal effector domain of the bipartite response regulators"/>
    <property type="match status" value="1"/>
</dbReference>
<dbReference type="PANTHER" id="PTHR47691">
    <property type="entry name" value="REGULATOR-RELATED"/>
    <property type="match status" value="1"/>
</dbReference>
<dbReference type="SUPFAM" id="SSF48452">
    <property type="entry name" value="TPR-like"/>
    <property type="match status" value="2"/>
</dbReference>
<gene>
    <name evidence="5" type="ORF">KDL28_28275</name>
</gene>
<dbReference type="Gene3D" id="3.40.50.300">
    <property type="entry name" value="P-loop containing nucleotide triphosphate hydrolases"/>
    <property type="match status" value="1"/>
</dbReference>
<feature type="DNA-binding region" description="OmpR/PhoB-type" evidence="3">
    <location>
        <begin position="1"/>
        <end position="89"/>
    </location>
</feature>
<evidence type="ECO:0000313" key="5">
    <source>
        <dbReference type="EMBL" id="MCO1658972.1"/>
    </source>
</evidence>
<dbReference type="Proteomes" id="UP001165283">
    <property type="component" value="Unassembled WGS sequence"/>
</dbReference>
<comment type="caution">
    <text evidence="5">The sequence shown here is derived from an EMBL/GenBank/DDBJ whole genome shotgun (WGS) entry which is preliminary data.</text>
</comment>
<keyword evidence="6" id="KW-1185">Reference proteome</keyword>
<sequence>MHVGLLGTVEVRRGADPLPLPGLRLRGLLARLALDADRPVPSSVLVDDLWGGAAPDGAGNALQALVSRLRRVIGADLVGTEAGGYRLRVPPDAVDAGRFERLTAEAETAGAGPARDLLGQALALWRGPALADLADLPFTATAATRLGERRARAVEGRARLALRLGDPEPELDALTAQLDELPLREQTAVLLARCLHAADRQADALAALDRTAARLADELGVDPGPELAAARLDVLRAPAPAAARPTRPAPSPLQAPAPSVGAVALTSFIGRGTDLDRVHALLAGSRLVTLTGPGGAGKTRLAREAVQSGPVPGPTTRVVVAELAALTTADQLPAALLSAAGRAALVRVQEEGAPDTLDRLLSALGGADAVLVLDNCEHLVDGVARLTATLLESCPRLRVLATSREPLGVPGEVLHPVDALAPDAAVQLFAERGAAVRPGFRLTPDVRAAAAEICRRLDGQPLPIELAAARLRTLNPAEIAARLGDRFRLLTSGARTALPRHQTLRAVVDWSWDLLGEPERAVARRLSVFAGGATARDAEAVCAAPGGLSPDDVFDLLASLVDKSMVVAVTGAGPTRYRMLETIREYAGERLDEAGERTATEATHARLFLERAEAAEPHLRGAEQLGWLARLNDDAEEIDIALRRAVGAGDSATAHRLVAAMAWSWMIRGLSQDTTHWVHAVHAMTGPAPLTARALTAAYSALTHLGDEDAAAVPGLVEEAVRLGERVEPPRHPVLDLVEPGRLLFTEHDDSAALALARETTDPWIRATALTMVGVWAANDGRVGRQRELIREAHALFARVGDRFGLGLTVNELGELEDLAGHHDAAARAYDEAVALATELRNDEDLPQFMGRRALLEARRGNLDAARAGLAGAIELAGPEGPLSGMLGLFLAQVERLAGDLGAARRELDRASGRVRAIGVGAPQRRASFALSWAAVELAAGDLPTAREHLGEAVRCAVEGQDSPVSASVAEVAARLALDEGDPERAATLLGVAAGQRGEPDLGSPEVAALDAAARRALGDTAAERAYEAGRTMPREAGMAYLAAAVAVPEPGLIA</sequence>
<keyword evidence="2 3" id="KW-0238">DNA-binding</keyword>
<dbReference type="InterPro" id="IPR016032">
    <property type="entry name" value="Sig_transdc_resp-reg_C-effctor"/>
</dbReference>
<evidence type="ECO:0000256" key="2">
    <source>
        <dbReference type="ARBA" id="ARBA00023125"/>
    </source>
</evidence>
<evidence type="ECO:0000256" key="3">
    <source>
        <dbReference type="PROSITE-ProRule" id="PRU01091"/>
    </source>
</evidence>
<dbReference type="RefSeq" id="WP_252443484.1">
    <property type="nucleotide sequence ID" value="NZ_JAGSOV010000060.1"/>
</dbReference>
<dbReference type="InterPro" id="IPR049945">
    <property type="entry name" value="AAA_22"/>
</dbReference>
<dbReference type="Gene3D" id="1.25.40.10">
    <property type="entry name" value="Tetratricopeptide repeat domain"/>
    <property type="match status" value="2"/>
</dbReference>
<dbReference type="InterPro" id="IPR036388">
    <property type="entry name" value="WH-like_DNA-bd_sf"/>
</dbReference>
<dbReference type="Gene3D" id="1.10.10.10">
    <property type="entry name" value="Winged helix-like DNA-binding domain superfamily/Winged helix DNA-binding domain"/>
    <property type="match status" value="1"/>
</dbReference>
<dbReference type="InterPro" id="IPR027417">
    <property type="entry name" value="P-loop_NTPase"/>
</dbReference>
<dbReference type="EMBL" id="JAGSOV010000060">
    <property type="protein sequence ID" value="MCO1658972.1"/>
    <property type="molecule type" value="Genomic_DNA"/>
</dbReference>
<dbReference type="InterPro" id="IPR005158">
    <property type="entry name" value="BTAD"/>
</dbReference>
<dbReference type="InterPro" id="IPR011990">
    <property type="entry name" value="TPR-like_helical_dom_sf"/>
</dbReference>
<evidence type="ECO:0000313" key="6">
    <source>
        <dbReference type="Proteomes" id="UP001165283"/>
    </source>
</evidence>
<dbReference type="Pfam" id="PF03704">
    <property type="entry name" value="BTAD"/>
    <property type="match status" value="1"/>
</dbReference>
<dbReference type="InterPro" id="IPR058852">
    <property type="entry name" value="HTH_77"/>
</dbReference>
<evidence type="ECO:0000256" key="1">
    <source>
        <dbReference type="ARBA" id="ARBA00005820"/>
    </source>
</evidence>
<feature type="domain" description="OmpR/PhoB-type" evidence="4">
    <location>
        <begin position="1"/>
        <end position="89"/>
    </location>
</feature>
<protein>
    <submittedName>
        <fullName evidence="5">AfsR/SARP family transcriptional regulator</fullName>
    </submittedName>
</protein>
<dbReference type="SMART" id="SM01043">
    <property type="entry name" value="BTAD"/>
    <property type="match status" value="1"/>
</dbReference>
<organism evidence="5 6">
    <name type="scientific">Pseudonocardia humida</name>
    <dbReference type="NCBI Taxonomy" id="2800819"/>
    <lineage>
        <taxon>Bacteria</taxon>
        <taxon>Bacillati</taxon>
        <taxon>Actinomycetota</taxon>
        <taxon>Actinomycetes</taxon>
        <taxon>Pseudonocardiales</taxon>
        <taxon>Pseudonocardiaceae</taxon>
        <taxon>Pseudonocardia</taxon>
    </lineage>
</organism>
<dbReference type="PANTHER" id="PTHR47691:SF3">
    <property type="entry name" value="HTH-TYPE TRANSCRIPTIONAL REGULATOR RV0890C-RELATED"/>
    <property type="match status" value="1"/>
</dbReference>
<reference evidence="5" key="1">
    <citation type="submission" date="2021-04" db="EMBL/GenBank/DDBJ databases">
        <title>Pseudonocardia sp. nov., isolated from sandy soil of mangrove forest.</title>
        <authorList>
            <person name="Zan Z."/>
            <person name="Huang R."/>
            <person name="Liu W."/>
        </authorList>
    </citation>
    <scope>NUCLEOTIDE SEQUENCE</scope>
    <source>
        <strain evidence="5">S2-4</strain>
    </source>
</reference>
<dbReference type="Pfam" id="PF25872">
    <property type="entry name" value="HTH_77"/>
    <property type="match status" value="1"/>
</dbReference>
<dbReference type="Pfam" id="PF13401">
    <property type="entry name" value="AAA_22"/>
    <property type="match status" value="1"/>
</dbReference>
<comment type="similarity">
    <text evidence="1">Belongs to the AfsR/DnrI/RedD regulatory family.</text>
</comment>
<evidence type="ECO:0000259" key="4">
    <source>
        <dbReference type="PROSITE" id="PS51755"/>
    </source>
</evidence>
<dbReference type="CDD" id="cd15831">
    <property type="entry name" value="BTAD"/>
    <property type="match status" value="1"/>
</dbReference>
<accession>A0ABT1A7H2</accession>
<proteinExistence type="inferred from homology"/>
<dbReference type="SMART" id="SM00862">
    <property type="entry name" value="Trans_reg_C"/>
    <property type="match status" value="1"/>
</dbReference>
<dbReference type="SUPFAM" id="SSF52540">
    <property type="entry name" value="P-loop containing nucleoside triphosphate hydrolases"/>
    <property type="match status" value="1"/>
</dbReference>
<dbReference type="InterPro" id="IPR001867">
    <property type="entry name" value="OmpR/PhoB-type_DNA-bd"/>
</dbReference>